<proteinExistence type="predicted"/>
<dbReference type="InterPro" id="IPR018378">
    <property type="entry name" value="C-type_lectin_CS"/>
</dbReference>
<dbReference type="Pfam" id="PF00059">
    <property type="entry name" value="Lectin_C"/>
    <property type="match status" value="1"/>
</dbReference>
<name>A0A8J4U528_CLAMG</name>
<dbReference type="AlphaFoldDB" id="A0A8J4U528"/>
<dbReference type="PANTHER" id="PTHR45784:SF3">
    <property type="entry name" value="C-TYPE LECTIN DOMAIN FAMILY 4 MEMBER K-LIKE-RELATED"/>
    <property type="match status" value="1"/>
</dbReference>
<feature type="non-terminal residue" evidence="3">
    <location>
        <position position="1"/>
    </location>
</feature>
<evidence type="ECO:0000313" key="4">
    <source>
        <dbReference type="Proteomes" id="UP000727407"/>
    </source>
</evidence>
<organism evidence="3 4">
    <name type="scientific">Clarias magur</name>
    <name type="common">Asian catfish</name>
    <name type="synonym">Macropteronotus magur</name>
    <dbReference type="NCBI Taxonomy" id="1594786"/>
    <lineage>
        <taxon>Eukaryota</taxon>
        <taxon>Metazoa</taxon>
        <taxon>Chordata</taxon>
        <taxon>Craniata</taxon>
        <taxon>Vertebrata</taxon>
        <taxon>Euteleostomi</taxon>
        <taxon>Actinopterygii</taxon>
        <taxon>Neopterygii</taxon>
        <taxon>Teleostei</taxon>
        <taxon>Ostariophysi</taxon>
        <taxon>Siluriformes</taxon>
        <taxon>Clariidae</taxon>
        <taxon>Clarias</taxon>
    </lineage>
</organism>
<comment type="caution">
    <text evidence="3">The sequence shown here is derived from an EMBL/GenBank/DDBJ whole genome shotgun (WGS) entry which is preliminary data.</text>
</comment>
<accession>A0A8J4U528</accession>
<dbReference type="PANTHER" id="PTHR45784">
    <property type="entry name" value="C-TYPE LECTIN DOMAIN FAMILY 20 MEMBER A-RELATED"/>
    <property type="match status" value="1"/>
</dbReference>
<feature type="domain" description="C-type lectin" evidence="2">
    <location>
        <begin position="16"/>
        <end position="129"/>
    </location>
</feature>
<feature type="non-terminal residue" evidence="3">
    <location>
        <position position="130"/>
    </location>
</feature>
<keyword evidence="1" id="KW-1015">Disulfide bond</keyword>
<dbReference type="PROSITE" id="PS50041">
    <property type="entry name" value="C_TYPE_LECTIN_2"/>
    <property type="match status" value="1"/>
</dbReference>
<dbReference type="PROSITE" id="PS00615">
    <property type="entry name" value="C_TYPE_LECTIN_1"/>
    <property type="match status" value="1"/>
</dbReference>
<dbReference type="SMART" id="SM00034">
    <property type="entry name" value="CLECT"/>
    <property type="match status" value="1"/>
</dbReference>
<dbReference type="InterPro" id="IPR016187">
    <property type="entry name" value="CTDL_fold"/>
</dbReference>
<dbReference type="InterPro" id="IPR016186">
    <property type="entry name" value="C-type_lectin-like/link_sf"/>
</dbReference>
<dbReference type="SUPFAM" id="SSF56436">
    <property type="entry name" value="C-type lectin-like"/>
    <property type="match status" value="1"/>
</dbReference>
<evidence type="ECO:0000256" key="1">
    <source>
        <dbReference type="ARBA" id="ARBA00023157"/>
    </source>
</evidence>
<dbReference type="EMBL" id="QNUK01000054">
    <property type="protein sequence ID" value="KAF5904654.1"/>
    <property type="molecule type" value="Genomic_DNA"/>
</dbReference>
<dbReference type="Gene3D" id="3.10.100.10">
    <property type="entry name" value="Mannose-Binding Protein A, subunit A"/>
    <property type="match status" value="1"/>
</dbReference>
<protein>
    <submittedName>
        <fullName evidence="3">Macrophage mannose receptor 1-like isoform X6</fullName>
    </submittedName>
</protein>
<reference evidence="3" key="1">
    <citation type="submission" date="2020-07" db="EMBL/GenBank/DDBJ databases">
        <title>Clarias magur genome sequencing, assembly and annotation.</title>
        <authorList>
            <person name="Kushwaha B."/>
            <person name="Kumar R."/>
            <person name="Das P."/>
            <person name="Joshi C.G."/>
            <person name="Kumar D."/>
            <person name="Nagpure N.S."/>
            <person name="Pandey M."/>
            <person name="Agarwal S."/>
            <person name="Srivastava S."/>
            <person name="Singh M."/>
            <person name="Sahoo L."/>
            <person name="Jayasankar P."/>
            <person name="Meher P.K."/>
            <person name="Koringa P.G."/>
            <person name="Iquebal M.A."/>
            <person name="Das S.P."/>
            <person name="Bit A."/>
            <person name="Patnaik S."/>
            <person name="Patel N."/>
            <person name="Shah T.M."/>
            <person name="Hinsu A."/>
            <person name="Jena J.K."/>
        </authorList>
    </citation>
    <scope>NUCLEOTIDE SEQUENCE</scope>
    <source>
        <strain evidence="3">CIFAMagur01</strain>
        <tissue evidence="3">Testis</tissue>
    </source>
</reference>
<keyword evidence="4" id="KW-1185">Reference proteome</keyword>
<dbReference type="InterPro" id="IPR001304">
    <property type="entry name" value="C-type_lectin-like"/>
</dbReference>
<evidence type="ECO:0000259" key="2">
    <source>
        <dbReference type="PROSITE" id="PS50041"/>
    </source>
</evidence>
<dbReference type="Proteomes" id="UP000727407">
    <property type="component" value="Unassembled WGS sequence"/>
</dbReference>
<dbReference type="OrthoDB" id="6369810at2759"/>
<gene>
    <name evidence="3" type="ORF">DAT39_005635</name>
</gene>
<evidence type="ECO:0000313" key="3">
    <source>
        <dbReference type="EMBL" id="KAF5904654.1"/>
    </source>
</evidence>
<sequence>LVPVVVSILQAVPHRYELNMSLVTWSVAQNFCREIYTDLAIILSPNDWLRLNEVTTSNRLARPAWAGLYNDVNSWRWSLYDLPLKNAPYRNWGGGEPNNSGGKESCVAMMSYKVWADLDCAFYKAYICYN</sequence>
<keyword evidence="3" id="KW-0675">Receptor</keyword>